<dbReference type="GO" id="GO:0016020">
    <property type="term" value="C:membrane"/>
    <property type="evidence" value="ECO:0007669"/>
    <property type="project" value="UniProtKB-SubCell"/>
</dbReference>
<evidence type="ECO:0000256" key="13">
    <source>
        <dbReference type="ARBA" id="ARBA00023284"/>
    </source>
</evidence>
<dbReference type="OrthoDB" id="10054429at2759"/>
<evidence type="ECO:0000256" key="12">
    <source>
        <dbReference type="ARBA" id="ARBA00023235"/>
    </source>
</evidence>
<gene>
    <name evidence="17" type="ORF">Tdes44962_MAKER07464</name>
</gene>
<feature type="transmembrane region" description="Helical" evidence="15">
    <location>
        <begin position="296"/>
        <end position="321"/>
    </location>
</feature>
<evidence type="ECO:0000313" key="18">
    <source>
        <dbReference type="Proteomes" id="UP001138500"/>
    </source>
</evidence>
<dbReference type="AlphaFoldDB" id="A0A9W7SZ57"/>
<name>A0A9W7SZ57_9PEZI</name>
<dbReference type="InterPro" id="IPR005788">
    <property type="entry name" value="PDI_thioredoxin-like_dom"/>
</dbReference>
<dbReference type="PANTHER" id="PTHR45649:SF9">
    <property type="entry name" value="AMINO-ACID PERMEASE 2"/>
    <property type="match status" value="1"/>
</dbReference>
<evidence type="ECO:0000259" key="16">
    <source>
        <dbReference type="PROSITE" id="PS51352"/>
    </source>
</evidence>
<evidence type="ECO:0000256" key="11">
    <source>
        <dbReference type="ARBA" id="ARBA00023157"/>
    </source>
</evidence>
<dbReference type="PROSITE" id="PS00194">
    <property type="entry name" value="THIOREDOXIN_1"/>
    <property type="match status" value="2"/>
</dbReference>
<keyword evidence="12" id="KW-0413">Isomerase</keyword>
<dbReference type="EMBL" id="RIBY02000369">
    <property type="protein sequence ID" value="KAH9843394.1"/>
    <property type="molecule type" value="Genomic_DNA"/>
</dbReference>
<feature type="transmembrane region" description="Helical" evidence="15">
    <location>
        <begin position="136"/>
        <end position="155"/>
    </location>
</feature>
<evidence type="ECO:0000256" key="10">
    <source>
        <dbReference type="ARBA" id="ARBA00023136"/>
    </source>
</evidence>
<dbReference type="SUPFAM" id="SSF52833">
    <property type="entry name" value="Thioredoxin-like"/>
    <property type="match status" value="2"/>
</dbReference>
<dbReference type="FunFam" id="3.40.30.10:FF:000032">
    <property type="entry name" value="Protein disulfide-isomerase A6 homolog"/>
    <property type="match status" value="1"/>
</dbReference>
<comment type="subcellular location">
    <subcellularLocation>
        <location evidence="2">Membrane</location>
        <topology evidence="2">Multi-pass membrane protein</topology>
    </subcellularLocation>
</comment>
<feature type="transmembrane region" description="Helical" evidence="15">
    <location>
        <begin position="349"/>
        <end position="371"/>
    </location>
</feature>
<dbReference type="Pfam" id="PF00085">
    <property type="entry name" value="Thioredoxin"/>
    <property type="match status" value="2"/>
</dbReference>
<evidence type="ECO:0000256" key="8">
    <source>
        <dbReference type="ARBA" id="ARBA00022737"/>
    </source>
</evidence>
<dbReference type="GO" id="GO:0022857">
    <property type="term" value="F:transmembrane transporter activity"/>
    <property type="evidence" value="ECO:0007669"/>
    <property type="project" value="InterPro"/>
</dbReference>
<dbReference type="Proteomes" id="UP001138500">
    <property type="component" value="Unassembled WGS sequence"/>
</dbReference>
<feature type="transmembrane region" description="Helical" evidence="15">
    <location>
        <begin position="92"/>
        <end position="115"/>
    </location>
</feature>
<evidence type="ECO:0000313" key="17">
    <source>
        <dbReference type="EMBL" id="KAH9843394.1"/>
    </source>
</evidence>
<sequence>MADQLAPIESRQRKQSVGTVELQSPGGVVKTVNIEEMNDADRALAAEFGYKPVFKREFGYLSSFSFAVSISGLFATVATTFSYPLNAGGSASAVWCWLISGAGCMCIACSVSELVSAYPTCGGLYYTVSRLAPRKYVPAISWITGWLNLLGQVAGVASSEWGAAGLLLAAVSMGTDFTYLPTIGQTVGVMAALTVVTGLVNSLSTYWMEKMTKTYVIFHVLVLVSCSIALLALSKSAGTNHTARYVFTHVDNLSGWEPTGWAFLFGFLSVSWTMTDYDATAHITEEIREPEIKAPWAISMAMLFTYVAGWLFNIVLCFTMGDVTEILASPIEQPVAQIFYNTLGKAGGIVFTVCAFIIIKFVTFTAMQALGRTVFAFSRDRLVPFSSIWTRIWPATGTPILAVWISVFWCIAINLIGLGSYTAISGVFNVCAIALDWSYCIPIFCKLIFSNFERGPWHLGKASTFVNAYACLWTAFVTIIFVMPTTLPTSAATMNYAVVYLGGIIFFAMLYWYIQGRKWYTGPLIEAELTDDASGRISSDDDLNKKTQKYGNVSILSTMTRLGKVLTASLAVVGAAAASAVLDLVPSNFDEVVLKSGKPALVEFFAPWCGHCKKLAPVYEQLASSFEFAKDKVTIAKVDADSEKELGKKYGVQGFPTLKWFDGKSDTPEEYKSGRDIDSLSAFITEKTGVRPKKAPAAASAVEMLNDKSFKELIGGDQDALVAFTAPWCGHCKSLAPTWEKVAQDFASESGVLVAKVDCEAENAKATAKAAGVSSYPTIHYYPRGSTEAIPYTGGRSEDDLVQFL</sequence>
<dbReference type="PROSITE" id="PS51352">
    <property type="entry name" value="THIOREDOXIN_2"/>
    <property type="match status" value="2"/>
</dbReference>
<comment type="caution">
    <text evidence="17">The sequence shown here is derived from an EMBL/GenBank/DDBJ whole genome shotgun (WGS) entry which is preliminary data.</text>
</comment>
<dbReference type="CDD" id="cd02998">
    <property type="entry name" value="PDI_a_ERp38"/>
    <property type="match status" value="2"/>
</dbReference>
<dbReference type="EC" id="5.3.4.1" evidence="4"/>
<dbReference type="Pfam" id="PF13520">
    <property type="entry name" value="AA_permease_2"/>
    <property type="match status" value="1"/>
</dbReference>
<keyword evidence="13" id="KW-0676">Redox-active center</keyword>
<feature type="transmembrane region" description="Helical" evidence="15">
    <location>
        <begin position="565"/>
        <end position="585"/>
    </location>
</feature>
<dbReference type="InterPro" id="IPR017937">
    <property type="entry name" value="Thioredoxin_CS"/>
</dbReference>
<dbReference type="InterPro" id="IPR036249">
    <property type="entry name" value="Thioredoxin-like_sf"/>
</dbReference>
<dbReference type="PANTHER" id="PTHR45649">
    <property type="entry name" value="AMINO-ACID PERMEASE BAT1"/>
    <property type="match status" value="1"/>
</dbReference>
<dbReference type="PRINTS" id="PR00421">
    <property type="entry name" value="THIOREDOXIN"/>
</dbReference>
<evidence type="ECO:0000256" key="14">
    <source>
        <dbReference type="RuleBase" id="RU004208"/>
    </source>
</evidence>
<evidence type="ECO:0000256" key="7">
    <source>
        <dbReference type="ARBA" id="ARBA00022729"/>
    </source>
</evidence>
<keyword evidence="6 15" id="KW-0812">Transmembrane</keyword>
<comment type="catalytic activity">
    <reaction evidence="1">
        <text>Catalyzes the rearrangement of -S-S- bonds in proteins.</text>
        <dbReference type="EC" id="5.3.4.1"/>
    </reaction>
</comment>
<feature type="non-terminal residue" evidence="17">
    <location>
        <position position="805"/>
    </location>
</feature>
<evidence type="ECO:0000256" key="6">
    <source>
        <dbReference type="ARBA" id="ARBA00022692"/>
    </source>
</evidence>
<protein>
    <recommendedName>
        <fullName evidence="4">protein disulfide-isomerase</fullName>
        <ecNumber evidence="4">5.3.4.1</ecNumber>
    </recommendedName>
</protein>
<keyword evidence="8" id="KW-0677">Repeat</keyword>
<keyword evidence="5" id="KW-0813">Transport</keyword>
<proteinExistence type="inferred from homology"/>
<evidence type="ECO:0000256" key="15">
    <source>
        <dbReference type="SAM" id="Phobius"/>
    </source>
</evidence>
<dbReference type="Gene3D" id="3.40.30.10">
    <property type="entry name" value="Glutaredoxin"/>
    <property type="match status" value="2"/>
</dbReference>
<comment type="similarity">
    <text evidence="3 14">Belongs to the protein disulfide isomerase family.</text>
</comment>
<reference evidence="17 18" key="2">
    <citation type="journal article" date="2021" name="Curr. Genet.">
        <title>Genetic response to nitrogen starvation in the aggressive Eucalyptus foliar pathogen Teratosphaeria destructans.</title>
        <authorList>
            <person name="Havenga M."/>
            <person name="Wingfield B.D."/>
            <person name="Wingfield M.J."/>
            <person name="Dreyer L.L."/>
            <person name="Roets F."/>
            <person name="Aylward J."/>
        </authorList>
    </citation>
    <scope>NUCLEOTIDE SEQUENCE [LARGE SCALE GENOMIC DNA]</scope>
    <source>
        <strain evidence="17">CMW44962</strain>
    </source>
</reference>
<reference evidence="17 18" key="1">
    <citation type="journal article" date="2018" name="IMA Fungus">
        <title>IMA Genome-F 10: Nine draft genome sequences of Claviceps purpurea s.lat., including C. arundinis, C. humidiphila, and C. cf. spartinae, pseudomolecules for the pitch canker pathogen Fusarium circinatum, draft genome of Davidsoniella eucalypti, Grosmannia galeiformis, Quambalaria eucalypti, and Teratosphaeria destructans.</title>
        <authorList>
            <person name="Wingfield B.D."/>
            <person name="Liu M."/>
            <person name="Nguyen H.D."/>
            <person name="Lane F.A."/>
            <person name="Morgan S.W."/>
            <person name="De Vos L."/>
            <person name="Wilken P.M."/>
            <person name="Duong T.A."/>
            <person name="Aylward J."/>
            <person name="Coetzee M.P."/>
            <person name="Dadej K."/>
            <person name="De Beer Z.W."/>
            <person name="Findlay W."/>
            <person name="Havenga M."/>
            <person name="Kolarik M."/>
            <person name="Menzies J.G."/>
            <person name="Naidoo K."/>
            <person name="Pochopski O."/>
            <person name="Shoukouhi P."/>
            <person name="Santana Q.C."/>
            <person name="Seifert K.A."/>
            <person name="Soal N."/>
            <person name="Steenkamp E.T."/>
            <person name="Tatham C.T."/>
            <person name="van der Nest M.A."/>
            <person name="Wingfield M.J."/>
        </authorList>
    </citation>
    <scope>NUCLEOTIDE SEQUENCE [LARGE SCALE GENOMIC DNA]</scope>
    <source>
        <strain evidence="17">CMW44962</strain>
    </source>
</reference>
<dbReference type="InterPro" id="IPR013766">
    <property type="entry name" value="Thioredoxin_domain"/>
</dbReference>
<dbReference type="GO" id="GO:0003756">
    <property type="term" value="F:protein disulfide isomerase activity"/>
    <property type="evidence" value="ECO:0007669"/>
    <property type="project" value="UniProtKB-EC"/>
</dbReference>
<keyword evidence="9 15" id="KW-1133">Transmembrane helix</keyword>
<keyword evidence="18" id="KW-1185">Reference proteome</keyword>
<feature type="domain" description="Thioredoxin" evidence="16">
    <location>
        <begin position="571"/>
        <end position="689"/>
    </location>
</feature>
<evidence type="ECO:0000256" key="3">
    <source>
        <dbReference type="ARBA" id="ARBA00006347"/>
    </source>
</evidence>
<dbReference type="Gene3D" id="1.20.1740.10">
    <property type="entry name" value="Amino acid/polyamine transporter I"/>
    <property type="match status" value="1"/>
</dbReference>
<feature type="transmembrane region" description="Helical" evidence="15">
    <location>
        <begin position="493"/>
        <end position="514"/>
    </location>
</feature>
<evidence type="ECO:0000256" key="1">
    <source>
        <dbReference type="ARBA" id="ARBA00001182"/>
    </source>
</evidence>
<evidence type="ECO:0000256" key="5">
    <source>
        <dbReference type="ARBA" id="ARBA00022448"/>
    </source>
</evidence>
<feature type="transmembrane region" description="Helical" evidence="15">
    <location>
        <begin position="466"/>
        <end position="487"/>
    </location>
</feature>
<feature type="transmembrane region" description="Helical" evidence="15">
    <location>
        <begin position="187"/>
        <end position="208"/>
    </location>
</feature>
<feature type="domain" description="Thioredoxin" evidence="16">
    <location>
        <begin position="691"/>
        <end position="805"/>
    </location>
</feature>
<keyword evidence="11" id="KW-1015">Disulfide bond</keyword>
<keyword evidence="10 15" id="KW-0472">Membrane</keyword>
<feature type="transmembrane region" description="Helical" evidence="15">
    <location>
        <begin position="423"/>
        <end position="445"/>
    </location>
</feature>
<feature type="transmembrane region" description="Helical" evidence="15">
    <location>
        <begin position="58"/>
        <end position="80"/>
    </location>
</feature>
<dbReference type="NCBIfam" id="TIGR01126">
    <property type="entry name" value="pdi_dom"/>
    <property type="match status" value="1"/>
</dbReference>
<keyword evidence="7" id="KW-0732">Signal</keyword>
<dbReference type="InterPro" id="IPR002293">
    <property type="entry name" value="AA/rel_permease1"/>
</dbReference>
<accession>A0A9W7SZ57</accession>
<evidence type="ECO:0000256" key="2">
    <source>
        <dbReference type="ARBA" id="ARBA00004141"/>
    </source>
</evidence>
<feature type="transmembrane region" description="Helical" evidence="15">
    <location>
        <begin position="392"/>
        <end position="417"/>
    </location>
</feature>
<organism evidence="17 18">
    <name type="scientific">Teratosphaeria destructans</name>
    <dbReference type="NCBI Taxonomy" id="418781"/>
    <lineage>
        <taxon>Eukaryota</taxon>
        <taxon>Fungi</taxon>
        <taxon>Dikarya</taxon>
        <taxon>Ascomycota</taxon>
        <taxon>Pezizomycotina</taxon>
        <taxon>Dothideomycetes</taxon>
        <taxon>Dothideomycetidae</taxon>
        <taxon>Mycosphaerellales</taxon>
        <taxon>Teratosphaeriaceae</taxon>
        <taxon>Teratosphaeria</taxon>
    </lineage>
</organism>
<evidence type="ECO:0000256" key="4">
    <source>
        <dbReference type="ARBA" id="ARBA00012723"/>
    </source>
</evidence>
<feature type="transmembrane region" description="Helical" evidence="15">
    <location>
        <begin position="214"/>
        <end position="234"/>
    </location>
</feature>
<evidence type="ECO:0000256" key="9">
    <source>
        <dbReference type="ARBA" id="ARBA00022989"/>
    </source>
</evidence>